<evidence type="ECO:0000259" key="2">
    <source>
        <dbReference type="SMART" id="SM00507"/>
    </source>
</evidence>
<dbReference type="EMBL" id="CP003053">
    <property type="protein sequence ID" value="AFM15194.1"/>
    <property type="molecule type" value="Genomic_DNA"/>
</dbReference>
<dbReference type="InterPro" id="IPR003870">
    <property type="entry name" value="DUF222"/>
</dbReference>
<evidence type="ECO:0000256" key="1">
    <source>
        <dbReference type="SAM" id="MobiDB-lite"/>
    </source>
</evidence>
<feature type="domain" description="HNH nuclease" evidence="2">
    <location>
        <begin position="372"/>
        <end position="423"/>
    </location>
</feature>
<evidence type="ECO:0000313" key="4">
    <source>
        <dbReference type="Proteomes" id="UP000006057"/>
    </source>
</evidence>
<keyword evidence="4" id="KW-1185">Reference proteome</keyword>
<evidence type="ECO:0000313" key="3">
    <source>
        <dbReference type="EMBL" id="AFM15194.1"/>
    </source>
</evidence>
<accession>I4BD37</accession>
<feature type="compositionally biased region" description="Basic and acidic residues" evidence="1">
    <location>
        <begin position="504"/>
        <end position="520"/>
    </location>
</feature>
<protein>
    <recommendedName>
        <fullName evidence="2">HNH nuclease domain-containing protein</fullName>
    </recommendedName>
</protein>
<dbReference type="PATRIC" id="fig|710421.3.peg.363"/>
<dbReference type="InterPro" id="IPR003615">
    <property type="entry name" value="HNH_nuc"/>
</dbReference>
<dbReference type="eggNOG" id="COG1403">
    <property type="taxonomic scope" value="Bacteria"/>
</dbReference>
<sequence>MFDALFADVADEALLGVIEQAAREEAEASARRLAAIAELTYRTVDDDDERSRRAFDLWAGTATQVGAALNVGHRRASAQMCIAMALRDRLPRVAALFCQGRISARVISELTWRTHLVDDARVIAQIDADLADKAVSWGPLSEHKLTGAIDAVIDRYDPDAVRRAEDRLRDRDFRVGAHEDGAETTTVWGRLMAADGVVLERRIATMINQVCDNDPRTIGQRRSDAAGALINGNQYLPCRCGSPDCPAADTAAPASNIVIHVIAEQAALDAAHTDIAETLTTPAETAETSAEEPAAEVRESAAEVSDSTGAECADSLDREPVPALKDTGLALLPGSTVMPIPALAEAIRAGAKIKPLWVPGDDPEPHYRPSARLAQFVRARDMFCRFPGCDVPADRCDVDHSVPWPYGLTHPSNLNCKCRTHHLGKTFPNGAEVWAERQFPDATITWTAPDGRSYTTRPGSRLFFPSWNTATAGLPPPPPIPPPDPARSAKIPQRRRLRSAENAARIKAERAENHSARARNEGTAAKPPAGILPGTIGGPDDALDDEPPF</sequence>
<dbReference type="AlphaFoldDB" id="I4BD37"/>
<feature type="region of interest" description="Disordered" evidence="1">
    <location>
        <begin position="470"/>
        <end position="549"/>
    </location>
</feature>
<proteinExistence type="predicted"/>
<dbReference type="Proteomes" id="UP000006057">
    <property type="component" value="Chromosome"/>
</dbReference>
<feature type="region of interest" description="Disordered" evidence="1">
    <location>
        <begin position="281"/>
        <end position="314"/>
    </location>
</feature>
<dbReference type="OrthoDB" id="4775237at2"/>
<dbReference type="KEGG" id="mcb:Mycch_0371"/>
<organism evidence="3 4">
    <name type="scientific">Mycolicibacterium chubuense (strain NBB4)</name>
    <name type="common">Mycobacterium chubuense</name>
    <dbReference type="NCBI Taxonomy" id="710421"/>
    <lineage>
        <taxon>Bacteria</taxon>
        <taxon>Bacillati</taxon>
        <taxon>Actinomycetota</taxon>
        <taxon>Actinomycetes</taxon>
        <taxon>Mycobacteriales</taxon>
        <taxon>Mycobacteriaceae</taxon>
        <taxon>Mycolicibacterium</taxon>
    </lineage>
</organism>
<name>I4BD37_MYCCN</name>
<reference evidence="3 4" key="1">
    <citation type="submission" date="2012-06" db="EMBL/GenBank/DDBJ databases">
        <title>Complete sequence of chromosome of Mycobacterium chubuense NBB4.</title>
        <authorList>
            <consortium name="US DOE Joint Genome Institute"/>
            <person name="Lucas S."/>
            <person name="Han J."/>
            <person name="Lapidus A."/>
            <person name="Cheng J.-F."/>
            <person name="Goodwin L."/>
            <person name="Pitluck S."/>
            <person name="Peters L."/>
            <person name="Mikhailova N."/>
            <person name="Teshima H."/>
            <person name="Detter J.C."/>
            <person name="Han C."/>
            <person name="Tapia R."/>
            <person name="Land M."/>
            <person name="Hauser L."/>
            <person name="Kyrpides N."/>
            <person name="Ivanova N."/>
            <person name="Pagani I."/>
            <person name="Mattes T."/>
            <person name="Holmes A."/>
            <person name="Rutledge P."/>
            <person name="Paulsen I."/>
            <person name="Coleman N."/>
            <person name="Woyke T."/>
        </authorList>
    </citation>
    <scope>NUCLEOTIDE SEQUENCE [LARGE SCALE GENOMIC DNA]</scope>
    <source>
        <strain evidence="3 4">NBB4</strain>
    </source>
</reference>
<feature type="compositionally biased region" description="Pro residues" evidence="1">
    <location>
        <begin position="474"/>
        <end position="485"/>
    </location>
</feature>
<dbReference type="HOGENOM" id="CLU_021786_3_2_11"/>
<dbReference type="Pfam" id="PF02720">
    <property type="entry name" value="DUF222"/>
    <property type="match status" value="1"/>
</dbReference>
<dbReference type="RefSeq" id="WP_014813686.1">
    <property type="nucleotide sequence ID" value="NC_018027.1"/>
</dbReference>
<dbReference type="SMART" id="SM00507">
    <property type="entry name" value="HNHc"/>
    <property type="match status" value="1"/>
</dbReference>
<dbReference type="CDD" id="cd00085">
    <property type="entry name" value="HNHc"/>
    <property type="match status" value="1"/>
</dbReference>
<dbReference type="STRING" id="710421.Mycch_0371"/>
<gene>
    <name evidence="3" type="ordered locus">Mycch_0371</name>
</gene>